<dbReference type="InterPro" id="IPR013556">
    <property type="entry name" value="Flag_M-ring_C"/>
</dbReference>
<dbReference type="InterPro" id="IPR043427">
    <property type="entry name" value="YscJ/FliF"/>
</dbReference>
<feature type="compositionally biased region" description="Polar residues" evidence="10">
    <location>
        <begin position="276"/>
        <end position="292"/>
    </location>
</feature>
<evidence type="ECO:0000256" key="10">
    <source>
        <dbReference type="SAM" id="MobiDB-lite"/>
    </source>
</evidence>
<evidence type="ECO:0000256" key="9">
    <source>
        <dbReference type="PIRNR" id="PIRNR004862"/>
    </source>
</evidence>
<evidence type="ECO:0000256" key="4">
    <source>
        <dbReference type="ARBA" id="ARBA00022475"/>
    </source>
</evidence>
<keyword evidence="5 11" id="KW-0812">Transmembrane</keyword>
<keyword evidence="15" id="KW-1185">Reference proteome</keyword>
<dbReference type="InterPro" id="IPR006182">
    <property type="entry name" value="FliF_N_dom"/>
</dbReference>
<name>A0ABY6YYA6_9BACL</name>
<proteinExistence type="inferred from homology"/>
<feature type="region of interest" description="Disordered" evidence="10">
    <location>
        <begin position="276"/>
        <end position="342"/>
    </location>
</feature>
<dbReference type="InterPro" id="IPR045851">
    <property type="entry name" value="AMP-bd_C_sf"/>
</dbReference>
<dbReference type="NCBIfam" id="TIGR00206">
    <property type="entry name" value="fliF"/>
    <property type="match status" value="1"/>
</dbReference>
<keyword evidence="14" id="KW-0282">Flagellum</keyword>
<keyword evidence="14" id="KW-0969">Cilium</keyword>
<dbReference type="Pfam" id="PF08345">
    <property type="entry name" value="YscJ_FliF_C"/>
    <property type="match status" value="1"/>
</dbReference>
<dbReference type="PIRSF" id="PIRSF004862">
    <property type="entry name" value="FliF"/>
    <property type="match status" value="1"/>
</dbReference>
<evidence type="ECO:0000256" key="7">
    <source>
        <dbReference type="ARBA" id="ARBA00023136"/>
    </source>
</evidence>
<feature type="compositionally biased region" description="Low complexity" evidence="10">
    <location>
        <begin position="333"/>
        <end position="342"/>
    </location>
</feature>
<dbReference type="Pfam" id="PF01514">
    <property type="entry name" value="YscJ_FliF"/>
    <property type="match status" value="1"/>
</dbReference>
<sequence length="506" mass="53775">MNETLRGTWTRVVDRWKGISPNMRRNLVVVVVAAVAALSAIIWIVSRPHYVTIMSGLDDKSLGQVETQLQQLKIPDQIQGSSVLVPANQANQARVQLAMAGLPQSGYIGYSGVGTSIGMTQDQFNIQVLDALQQSMNATISSIDGIESAQVHIVMPQQQLFVTQPTTDAKASVFVTLGPGVQLSSAQVAGIQQLVAHSVQGLSVDNVSVVDQNGNTLSGTSSSDPAVGGASTELGMREKVENDMTQKLNAGLQQIVGPGNAVVVVRANVTFNQTTSNSHTLQNAPGSTNGFVTSQQTNKSQSNSTNGAGGPAGQAGTNPNNPTYTAGNGFGGNSTSSQTQTTTNYDYSYTNQQTTSDPMQIQGYSVGVILNSNDKSINAAEVNQIKSFVTNVVGQSPTQGANNVAVSSVPFNQAPTTGLQSSKSNYLLYGLGAFVLLLLIVGVLMWRRRRAKTESMDVVARVQDAYQNELQELPPTEDEVVRNQLVGLAEQRPDEFASLLRTWLSE</sequence>
<evidence type="ECO:0000256" key="6">
    <source>
        <dbReference type="ARBA" id="ARBA00022989"/>
    </source>
</evidence>
<evidence type="ECO:0000256" key="1">
    <source>
        <dbReference type="ARBA" id="ARBA00004117"/>
    </source>
</evidence>
<feature type="compositionally biased region" description="Low complexity" evidence="10">
    <location>
        <begin position="293"/>
        <end position="306"/>
    </location>
</feature>
<evidence type="ECO:0000256" key="3">
    <source>
        <dbReference type="ARBA" id="ARBA00007971"/>
    </source>
</evidence>
<dbReference type="PRINTS" id="PR01009">
    <property type="entry name" value="FLGMRINGFLIF"/>
</dbReference>
<feature type="domain" description="Flagellar M-ring C-terminal" evidence="13">
    <location>
        <begin position="252"/>
        <end position="411"/>
    </location>
</feature>
<dbReference type="InterPro" id="IPR000067">
    <property type="entry name" value="FlgMring_FliF"/>
</dbReference>
<keyword evidence="14" id="KW-0966">Cell projection</keyword>
<evidence type="ECO:0000313" key="14">
    <source>
        <dbReference type="EMBL" id="WAH35407.1"/>
    </source>
</evidence>
<accession>A0ABY6YYA6</accession>
<keyword evidence="8 9" id="KW-0975">Bacterial flagellum</keyword>
<comment type="function">
    <text evidence="9">The M ring may be actively involved in energy transduction.</text>
</comment>
<dbReference type="EMBL" id="CP104064">
    <property type="protein sequence ID" value="WAH35407.1"/>
    <property type="molecule type" value="Genomic_DNA"/>
</dbReference>
<comment type="similarity">
    <text evidence="3 9">Belongs to the FliF family.</text>
</comment>
<dbReference type="PANTHER" id="PTHR30046">
    <property type="entry name" value="FLAGELLAR M-RING PROTEIN"/>
    <property type="match status" value="1"/>
</dbReference>
<feature type="transmembrane region" description="Helical" evidence="11">
    <location>
        <begin position="27"/>
        <end position="45"/>
    </location>
</feature>
<evidence type="ECO:0000259" key="13">
    <source>
        <dbReference type="Pfam" id="PF08345"/>
    </source>
</evidence>
<dbReference type="RefSeq" id="WP_268042619.1">
    <property type="nucleotide sequence ID" value="NZ_CP104064.1"/>
</dbReference>
<evidence type="ECO:0000256" key="5">
    <source>
        <dbReference type="ARBA" id="ARBA00022692"/>
    </source>
</evidence>
<evidence type="ECO:0000256" key="2">
    <source>
        <dbReference type="ARBA" id="ARBA00004651"/>
    </source>
</evidence>
<keyword evidence="7 11" id="KW-0472">Membrane</keyword>
<dbReference type="PANTHER" id="PTHR30046:SF0">
    <property type="entry name" value="FLAGELLAR M-RING PROTEIN"/>
    <property type="match status" value="1"/>
</dbReference>
<keyword evidence="4" id="KW-1003">Cell membrane</keyword>
<feature type="domain" description="Flagellar M-ring N-terminal" evidence="12">
    <location>
        <begin position="46"/>
        <end position="218"/>
    </location>
</feature>
<dbReference type="Proteomes" id="UP001164803">
    <property type="component" value="Chromosome"/>
</dbReference>
<protein>
    <recommendedName>
        <fullName evidence="9">Flagellar M-ring protein</fullName>
    </recommendedName>
</protein>
<gene>
    <name evidence="14" type="primary">fliF</name>
    <name evidence="14" type="ORF">NZD86_13990</name>
</gene>
<evidence type="ECO:0000256" key="11">
    <source>
        <dbReference type="SAM" id="Phobius"/>
    </source>
</evidence>
<evidence type="ECO:0000256" key="8">
    <source>
        <dbReference type="ARBA" id="ARBA00023143"/>
    </source>
</evidence>
<feature type="compositionally biased region" description="Polar residues" evidence="10">
    <location>
        <begin position="315"/>
        <end position="326"/>
    </location>
</feature>
<evidence type="ECO:0000259" key="12">
    <source>
        <dbReference type="Pfam" id="PF01514"/>
    </source>
</evidence>
<comment type="subcellular location">
    <subcellularLocation>
        <location evidence="1 9">Bacterial flagellum basal body</location>
    </subcellularLocation>
    <subcellularLocation>
        <location evidence="2">Cell membrane</location>
        <topology evidence="2">Multi-pass membrane protein</topology>
    </subcellularLocation>
</comment>
<keyword evidence="6 11" id="KW-1133">Transmembrane helix</keyword>
<dbReference type="Gene3D" id="3.30.300.30">
    <property type="match status" value="1"/>
</dbReference>
<evidence type="ECO:0000313" key="15">
    <source>
        <dbReference type="Proteomes" id="UP001164803"/>
    </source>
</evidence>
<feature type="transmembrane region" description="Helical" evidence="11">
    <location>
        <begin position="426"/>
        <end position="446"/>
    </location>
</feature>
<organism evidence="14 15">
    <name type="scientific">Alicyclobacillus dauci</name>
    <dbReference type="NCBI Taxonomy" id="1475485"/>
    <lineage>
        <taxon>Bacteria</taxon>
        <taxon>Bacillati</taxon>
        <taxon>Bacillota</taxon>
        <taxon>Bacilli</taxon>
        <taxon>Bacillales</taxon>
        <taxon>Alicyclobacillaceae</taxon>
        <taxon>Alicyclobacillus</taxon>
    </lineage>
</organism>
<reference evidence="14" key="1">
    <citation type="submission" date="2022-08" db="EMBL/GenBank/DDBJ databases">
        <title>Alicyclobacillus dauci DSM2870, complete genome.</title>
        <authorList>
            <person name="Wang Q."/>
            <person name="Cai R."/>
            <person name="Wang Z."/>
        </authorList>
    </citation>
    <scope>NUCLEOTIDE SEQUENCE</scope>
    <source>
        <strain evidence="14">DSM 28700</strain>
    </source>
</reference>